<dbReference type="InterPro" id="IPR051540">
    <property type="entry name" value="S-2-haloacid_dehalogenase"/>
</dbReference>
<comment type="caution">
    <text evidence="2">The sequence shown here is derived from an EMBL/GenBank/DDBJ whole genome shotgun (WGS) entry which is preliminary data.</text>
</comment>
<dbReference type="Pfam" id="PF00702">
    <property type="entry name" value="Hydrolase"/>
    <property type="match status" value="1"/>
</dbReference>
<dbReference type="EMBL" id="DOLB01000165">
    <property type="protein sequence ID" value="HBT50353.1"/>
    <property type="molecule type" value="Genomic_DNA"/>
</dbReference>
<dbReference type="RefSeq" id="WP_278429578.1">
    <property type="nucleotide sequence ID" value="NZ_DOLB01000165.1"/>
</dbReference>
<dbReference type="Proteomes" id="UP000264445">
    <property type="component" value="Unassembled WGS sequence"/>
</dbReference>
<dbReference type="PANTHER" id="PTHR43316:SF3">
    <property type="entry name" value="HALOACID DEHALOGENASE, TYPE II (AFU_ORTHOLOGUE AFUA_2G07750)-RELATED"/>
    <property type="match status" value="1"/>
</dbReference>
<evidence type="ECO:0000313" key="2">
    <source>
        <dbReference type="EMBL" id="HBT50353.1"/>
    </source>
</evidence>
<dbReference type="InterPro" id="IPR023214">
    <property type="entry name" value="HAD_sf"/>
</dbReference>
<dbReference type="AlphaFoldDB" id="A0A101E607"/>
<dbReference type="GO" id="GO:0016787">
    <property type="term" value="F:hydrolase activity"/>
    <property type="evidence" value="ECO:0007669"/>
    <property type="project" value="UniProtKB-KW"/>
</dbReference>
<gene>
    <name evidence="2" type="ORF">DEA61_11390</name>
</gene>
<protein>
    <submittedName>
        <fullName evidence="2">HAD family hydrolase</fullName>
    </submittedName>
</protein>
<evidence type="ECO:0000256" key="1">
    <source>
        <dbReference type="ARBA" id="ARBA00022801"/>
    </source>
</evidence>
<organism evidence="2 3">
    <name type="scientific">Caldanaerobacter subterraneus</name>
    <dbReference type="NCBI Taxonomy" id="911092"/>
    <lineage>
        <taxon>Bacteria</taxon>
        <taxon>Bacillati</taxon>
        <taxon>Bacillota</taxon>
        <taxon>Clostridia</taxon>
        <taxon>Thermoanaerobacterales</taxon>
        <taxon>Thermoanaerobacteraceae</taxon>
        <taxon>Caldanaerobacter</taxon>
    </lineage>
</organism>
<dbReference type="SFLD" id="SFLDG01129">
    <property type="entry name" value="C1.5:_HAD__Beta-PGM__Phosphata"/>
    <property type="match status" value="1"/>
</dbReference>
<name>A0A101E607_9THEO</name>
<evidence type="ECO:0000313" key="3">
    <source>
        <dbReference type="Proteomes" id="UP000264445"/>
    </source>
</evidence>
<accession>A0A101E607</accession>
<dbReference type="InterPro" id="IPR036412">
    <property type="entry name" value="HAD-like_sf"/>
</dbReference>
<reference evidence="2 3" key="1">
    <citation type="journal article" date="2018" name="Nat. Biotechnol.">
        <title>A standardized bacterial taxonomy based on genome phylogeny substantially revises the tree of life.</title>
        <authorList>
            <person name="Parks D.H."/>
            <person name="Chuvochina M."/>
            <person name="Waite D.W."/>
            <person name="Rinke C."/>
            <person name="Skarshewski A."/>
            <person name="Chaumeil P.A."/>
            <person name="Hugenholtz P."/>
        </authorList>
    </citation>
    <scope>NUCLEOTIDE SEQUENCE [LARGE SCALE GENOMIC DNA]</scope>
    <source>
        <strain evidence="2">UBA12544</strain>
    </source>
</reference>
<dbReference type="NCBIfam" id="TIGR01549">
    <property type="entry name" value="HAD-SF-IA-v1"/>
    <property type="match status" value="1"/>
</dbReference>
<dbReference type="PANTHER" id="PTHR43316">
    <property type="entry name" value="HYDROLASE, HALOACID DELAHOGENASE-RELATED"/>
    <property type="match status" value="1"/>
</dbReference>
<dbReference type="InterPro" id="IPR006439">
    <property type="entry name" value="HAD-SF_hydro_IA"/>
</dbReference>
<sequence length="234" mass="27775">MVDTFLFDLDGTLLPVDTDKMLDEYFLSLTKKLSSYFDPHFLFKSIYQASMDMINNLDPSKTNKEAFFDSFLKMVNYPQEEIEALFEEFYLNEYKELGKNIMPNEYVKKSLEILKKKGYKIVLATNPVFPEIAIIERIKWAGLEEDCFDFITTYENMHFCKPHIQYYEEILERIGKKAENCYMVGNDVEEDLIAFKLGMKTYLIEDYMINRNSKKIVATQRGSYKDFYEFILKL</sequence>
<dbReference type="SFLD" id="SFLDS00003">
    <property type="entry name" value="Haloacid_Dehalogenase"/>
    <property type="match status" value="1"/>
</dbReference>
<dbReference type="PRINTS" id="PR00413">
    <property type="entry name" value="HADHALOGNASE"/>
</dbReference>
<dbReference type="Gene3D" id="3.40.50.1000">
    <property type="entry name" value="HAD superfamily/HAD-like"/>
    <property type="match status" value="1"/>
</dbReference>
<proteinExistence type="predicted"/>
<dbReference type="SUPFAM" id="SSF56784">
    <property type="entry name" value="HAD-like"/>
    <property type="match status" value="1"/>
</dbReference>
<keyword evidence="1 2" id="KW-0378">Hydrolase</keyword>